<evidence type="ECO:0000313" key="1">
    <source>
        <dbReference type="EMBL" id="TDC47924.1"/>
    </source>
</evidence>
<dbReference type="EMBL" id="SMKL01000065">
    <property type="protein sequence ID" value="TDC47924.1"/>
    <property type="molecule type" value="Genomic_DNA"/>
</dbReference>
<sequence>MTLVDTDWESLAFDGLPDELVGRLRRRLWHSSVMSGPSMGRTLRSRLVRAGVDDVRCEPIALCFTGPEDAGGVVGFVEPGTLEMLLAADATPEPAQRTADAELTADWSAAVAAASTRGELLTVLTMWVVTGVRR</sequence>
<organism evidence="1 2">
    <name type="scientific">Jiangella ureilytica</name>
    <dbReference type="NCBI Taxonomy" id="2530374"/>
    <lineage>
        <taxon>Bacteria</taxon>
        <taxon>Bacillati</taxon>
        <taxon>Actinomycetota</taxon>
        <taxon>Actinomycetes</taxon>
        <taxon>Jiangellales</taxon>
        <taxon>Jiangellaceae</taxon>
        <taxon>Jiangella</taxon>
    </lineage>
</organism>
<dbReference type="Proteomes" id="UP000295621">
    <property type="component" value="Unassembled WGS sequence"/>
</dbReference>
<reference evidence="1 2" key="1">
    <citation type="submission" date="2019-02" db="EMBL/GenBank/DDBJ databases">
        <title>Draft genome sequences of novel Actinobacteria.</title>
        <authorList>
            <person name="Sahin N."/>
            <person name="Ay H."/>
            <person name="Saygin H."/>
        </authorList>
    </citation>
    <scope>NUCLEOTIDE SEQUENCE [LARGE SCALE GENOMIC DNA]</scope>
    <source>
        <strain evidence="1 2">KC603</strain>
    </source>
</reference>
<protein>
    <submittedName>
        <fullName evidence="1">Uncharacterized protein</fullName>
    </submittedName>
</protein>
<gene>
    <name evidence="1" type="ORF">E1212_22715</name>
</gene>
<accession>A0A4R4RFB8</accession>
<dbReference type="OrthoDB" id="3636702at2"/>
<dbReference type="AlphaFoldDB" id="A0A4R4RFB8"/>
<proteinExistence type="predicted"/>
<keyword evidence="2" id="KW-1185">Reference proteome</keyword>
<evidence type="ECO:0000313" key="2">
    <source>
        <dbReference type="Proteomes" id="UP000295621"/>
    </source>
</evidence>
<name>A0A4R4RFB8_9ACTN</name>
<comment type="caution">
    <text evidence="1">The sequence shown here is derived from an EMBL/GenBank/DDBJ whole genome shotgun (WGS) entry which is preliminary data.</text>
</comment>